<evidence type="ECO:0000313" key="1">
    <source>
        <dbReference type="EMBL" id="HIV03370.1"/>
    </source>
</evidence>
<organism evidence="1 2">
    <name type="scientific">Candidatus Aphodoplasma excrementigallinarum</name>
    <dbReference type="NCBI Taxonomy" id="2840673"/>
    <lineage>
        <taxon>Bacteria</taxon>
        <taxon>Bacillati</taxon>
        <taxon>Bacillota</taxon>
        <taxon>Clostridia</taxon>
        <taxon>Eubacteriales</taxon>
        <taxon>Candidatus Aphodoplasma</taxon>
    </lineage>
</organism>
<comment type="caution">
    <text evidence="1">The sequence shown here is derived from an EMBL/GenBank/DDBJ whole genome shotgun (WGS) entry which is preliminary data.</text>
</comment>
<reference evidence="1" key="1">
    <citation type="submission" date="2020-10" db="EMBL/GenBank/DDBJ databases">
        <authorList>
            <person name="Gilroy R."/>
        </authorList>
    </citation>
    <scope>NUCLEOTIDE SEQUENCE</scope>
    <source>
        <strain evidence="1">4920</strain>
    </source>
</reference>
<sequence length="401" mass="46014">MDSAIHTAWATAIARFFCPDTELFYEFVYDDMGKAWDNLPTLADIHSAHPNPCGWGTGMEDSVMNGGTALDALISSDELYAGGERKKFADSVFRGLLRCTASKQSKGFVARSVSPYDGKSHYPESSRDQYTHLVYAFLRFYFSPLSDSEQRTRIRSVLTDIAEKCRREVTAENDFNMLREDGTVGKVNKMWGDIGTHEWMRLPMFYLAAFAVTGEPDYEKLYMQYRDAALQNSLSHSPEQSRCYCSLQMQYSLRAIYDYDTDQAFRADLLALMKRLADYGEKKAIENSAEFCKPFYQPDLSCRYRPWNRIKLHDYGVFEGYRYLNSREPVENRTFYPVREVGEGAMLAAMCPERPISQALVRAVSNMAGAIDFQKYSCVYAPLYLPCAYAQCKENLQKYNR</sequence>
<protein>
    <submittedName>
        <fullName evidence="1">Uncharacterized protein</fullName>
    </submittedName>
</protein>
<accession>A0A9D1T0B5</accession>
<evidence type="ECO:0000313" key="2">
    <source>
        <dbReference type="Proteomes" id="UP000886743"/>
    </source>
</evidence>
<name>A0A9D1T0B5_9FIRM</name>
<proteinExistence type="predicted"/>
<reference evidence="1" key="2">
    <citation type="journal article" date="2021" name="PeerJ">
        <title>Extensive microbial diversity within the chicken gut microbiome revealed by metagenomics and culture.</title>
        <authorList>
            <person name="Gilroy R."/>
            <person name="Ravi A."/>
            <person name="Getino M."/>
            <person name="Pursley I."/>
            <person name="Horton D.L."/>
            <person name="Alikhan N.F."/>
            <person name="Baker D."/>
            <person name="Gharbi K."/>
            <person name="Hall N."/>
            <person name="Watson M."/>
            <person name="Adriaenssens E.M."/>
            <person name="Foster-Nyarko E."/>
            <person name="Jarju S."/>
            <person name="Secka A."/>
            <person name="Antonio M."/>
            <person name="Oren A."/>
            <person name="Chaudhuri R.R."/>
            <person name="La Ragione R."/>
            <person name="Hildebrand F."/>
            <person name="Pallen M.J."/>
        </authorList>
    </citation>
    <scope>NUCLEOTIDE SEQUENCE</scope>
    <source>
        <strain evidence="1">4920</strain>
    </source>
</reference>
<dbReference type="EMBL" id="DVOF01000217">
    <property type="protein sequence ID" value="HIV03370.1"/>
    <property type="molecule type" value="Genomic_DNA"/>
</dbReference>
<dbReference type="Proteomes" id="UP000886743">
    <property type="component" value="Unassembled WGS sequence"/>
</dbReference>
<dbReference type="AlphaFoldDB" id="A0A9D1T0B5"/>
<gene>
    <name evidence="1" type="ORF">IAC74_07320</name>
</gene>